<organism evidence="1">
    <name type="scientific">Anguilla anguilla</name>
    <name type="common">European freshwater eel</name>
    <name type="synonym">Muraena anguilla</name>
    <dbReference type="NCBI Taxonomy" id="7936"/>
    <lineage>
        <taxon>Eukaryota</taxon>
        <taxon>Metazoa</taxon>
        <taxon>Chordata</taxon>
        <taxon>Craniata</taxon>
        <taxon>Vertebrata</taxon>
        <taxon>Euteleostomi</taxon>
        <taxon>Actinopterygii</taxon>
        <taxon>Neopterygii</taxon>
        <taxon>Teleostei</taxon>
        <taxon>Anguilliformes</taxon>
        <taxon>Anguillidae</taxon>
        <taxon>Anguilla</taxon>
    </lineage>
</organism>
<sequence length="48" mass="5573">MKIQTHRGMTDGETSLQQTTLYYLLPRTDHTAYCSHSCLYPLTAYFSQ</sequence>
<dbReference type="EMBL" id="GBXM01102296">
    <property type="protein sequence ID" value="JAH06281.1"/>
    <property type="molecule type" value="Transcribed_RNA"/>
</dbReference>
<accession>A0A0E9PNU0</accession>
<dbReference type="AlphaFoldDB" id="A0A0E9PNU0"/>
<proteinExistence type="predicted"/>
<protein>
    <submittedName>
        <fullName evidence="1">Uncharacterized protein</fullName>
    </submittedName>
</protein>
<name>A0A0E9PNU0_ANGAN</name>
<reference evidence="1" key="1">
    <citation type="submission" date="2014-11" db="EMBL/GenBank/DDBJ databases">
        <authorList>
            <person name="Amaro Gonzalez C."/>
        </authorList>
    </citation>
    <scope>NUCLEOTIDE SEQUENCE</scope>
</reference>
<evidence type="ECO:0000313" key="1">
    <source>
        <dbReference type="EMBL" id="JAH06281.1"/>
    </source>
</evidence>
<reference evidence="1" key="2">
    <citation type="journal article" date="2015" name="Fish Shellfish Immunol.">
        <title>Early steps in the European eel (Anguilla anguilla)-Vibrio vulnificus interaction in the gills: Role of the RtxA13 toxin.</title>
        <authorList>
            <person name="Callol A."/>
            <person name="Pajuelo D."/>
            <person name="Ebbesson L."/>
            <person name="Teles M."/>
            <person name="MacKenzie S."/>
            <person name="Amaro C."/>
        </authorList>
    </citation>
    <scope>NUCLEOTIDE SEQUENCE</scope>
</reference>